<dbReference type="GO" id="GO:0005524">
    <property type="term" value="F:ATP binding"/>
    <property type="evidence" value="ECO:0007669"/>
    <property type="project" value="UniProtKB-KW"/>
</dbReference>
<dbReference type="InterPro" id="IPR011527">
    <property type="entry name" value="ABC1_TM_dom"/>
</dbReference>
<dbReference type="AlphaFoldDB" id="A0A975WE15"/>
<dbReference type="Gene3D" id="1.20.1560.10">
    <property type="entry name" value="ABC transporter type 1, transmembrane domain"/>
    <property type="match status" value="1"/>
</dbReference>
<dbReference type="InterPro" id="IPR027417">
    <property type="entry name" value="P-loop_NTPase"/>
</dbReference>
<sequence length="597" mass="63790">MPRGLGQPQEERDKSKRIGALGALWPFLRPYRGLLLASILALVATACISLTLPLAVRRVVDNFRAEDGALLDLYFGAALGIAAALAIGTALRYALVTRLGEQVVTDIRKAVFDRVMGLSPAFYEKIMTGEVVSRITTDTTLILSVIGSSISIALRNVLIFFGGMGLMLLTSPKLTGLVLLIVPAVVVPILTLGRRLRVLSRENQDWIAASSGSASESLSAVQTVQAFTHEVLTRRAFSEVTDKSLDAAKRRITTRSLMTAIVIFLVFTGVVGVLWIGARDVRAGEMSAGSLVQFVIYAVMVAGSVAALSEIFGELQRAAGATERLVELLHAEDAVSDPADPLPLPERVSGAISFDAVSFTYPQRPDVSALDHVTLDIAPGETVALVGPSGAGKTTIIQMLLRFYDPASGRITLDGVDIAAMRRDAFRRAIALVPQDPVIFAASARENIRFGRPEASDAEIEAAARAAAAHDFISKLPEGYDSGLGERGVMLSGGQKQRIAIARAILRDAPVLLLDEATSALDAESERAVQQAVDALSRDRTTLIVAHRLATVKKADRIVVMDQGRIVAIGPHDQLVAQDGLYARLARMQFTDGIAAE</sequence>
<dbReference type="FunFam" id="3.40.50.300:FF:000218">
    <property type="entry name" value="Multidrug ABC transporter ATP-binding protein"/>
    <property type="match status" value="1"/>
</dbReference>
<evidence type="ECO:0000256" key="4">
    <source>
        <dbReference type="ARBA" id="ARBA00022840"/>
    </source>
</evidence>
<dbReference type="GO" id="GO:0015421">
    <property type="term" value="F:ABC-type oligopeptide transporter activity"/>
    <property type="evidence" value="ECO:0007669"/>
    <property type="project" value="TreeGrafter"/>
</dbReference>
<dbReference type="InterPro" id="IPR003593">
    <property type="entry name" value="AAA+_ATPase"/>
</dbReference>
<keyword evidence="2 8" id="KW-0812">Transmembrane</keyword>
<evidence type="ECO:0000256" key="5">
    <source>
        <dbReference type="ARBA" id="ARBA00022989"/>
    </source>
</evidence>
<dbReference type="PROSITE" id="PS50893">
    <property type="entry name" value="ABC_TRANSPORTER_2"/>
    <property type="match status" value="1"/>
</dbReference>
<feature type="transmembrane region" description="Helical" evidence="8">
    <location>
        <begin position="174"/>
        <end position="193"/>
    </location>
</feature>
<accession>A0A975WE15</accession>
<dbReference type="InterPro" id="IPR039421">
    <property type="entry name" value="Type_1_exporter"/>
</dbReference>
<evidence type="ECO:0000256" key="6">
    <source>
        <dbReference type="ARBA" id="ARBA00023136"/>
    </source>
</evidence>
<evidence type="ECO:0000256" key="1">
    <source>
        <dbReference type="ARBA" id="ARBA00004651"/>
    </source>
</evidence>
<keyword evidence="12" id="KW-1185">Reference proteome</keyword>
<dbReference type="PANTHER" id="PTHR43394:SF1">
    <property type="entry name" value="ATP-BINDING CASSETTE SUB-FAMILY B MEMBER 10, MITOCHONDRIAL"/>
    <property type="match status" value="1"/>
</dbReference>
<protein>
    <submittedName>
        <fullName evidence="11">ATP-binding cassette, subfamily B</fullName>
    </submittedName>
</protein>
<dbReference type="RefSeq" id="WP_074838960.1">
    <property type="nucleotide sequence ID" value="NZ_CATLQZ010000008.1"/>
</dbReference>
<dbReference type="InterPro" id="IPR036640">
    <property type="entry name" value="ABC1_TM_sf"/>
</dbReference>
<evidence type="ECO:0000313" key="11">
    <source>
        <dbReference type="EMBL" id="SEK05174.1"/>
    </source>
</evidence>
<evidence type="ECO:0000259" key="10">
    <source>
        <dbReference type="PROSITE" id="PS50929"/>
    </source>
</evidence>
<dbReference type="InterPro" id="IPR011918">
    <property type="entry name" value="ABC_MsbA_ATP-bd"/>
</dbReference>
<dbReference type="NCBIfam" id="TIGR02204">
    <property type="entry name" value="MsbA_rel"/>
    <property type="match status" value="1"/>
</dbReference>
<evidence type="ECO:0000256" key="8">
    <source>
        <dbReference type="SAM" id="Phobius"/>
    </source>
</evidence>
<feature type="transmembrane region" description="Helical" evidence="8">
    <location>
        <begin position="290"/>
        <end position="308"/>
    </location>
</feature>
<evidence type="ECO:0000313" key="12">
    <source>
        <dbReference type="Proteomes" id="UP000182932"/>
    </source>
</evidence>
<proteinExistence type="predicted"/>
<dbReference type="Proteomes" id="UP000182932">
    <property type="component" value="Unassembled WGS sequence"/>
</dbReference>
<dbReference type="SUPFAM" id="SSF90123">
    <property type="entry name" value="ABC transporter transmembrane region"/>
    <property type="match status" value="1"/>
</dbReference>
<dbReference type="InterPro" id="IPR003439">
    <property type="entry name" value="ABC_transporter-like_ATP-bd"/>
</dbReference>
<dbReference type="PROSITE" id="PS50929">
    <property type="entry name" value="ABC_TM1F"/>
    <property type="match status" value="1"/>
</dbReference>
<dbReference type="CDD" id="cd18575">
    <property type="entry name" value="ABC_6TM_bac_exporter_ABCB8_10_like"/>
    <property type="match status" value="1"/>
</dbReference>
<dbReference type="Pfam" id="PF00005">
    <property type="entry name" value="ABC_tran"/>
    <property type="match status" value="1"/>
</dbReference>
<evidence type="ECO:0000256" key="3">
    <source>
        <dbReference type="ARBA" id="ARBA00022741"/>
    </source>
</evidence>
<reference evidence="11 12" key="1">
    <citation type="submission" date="2016-10" db="EMBL/GenBank/DDBJ databases">
        <authorList>
            <person name="Varghese N."/>
            <person name="Submissions S."/>
        </authorList>
    </citation>
    <scope>NUCLEOTIDE SEQUENCE [LARGE SCALE GENOMIC DNA]</scope>
    <source>
        <strain evidence="11 12">FF3</strain>
    </source>
</reference>
<evidence type="ECO:0000256" key="7">
    <source>
        <dbReference type="ARBA" id="ARBA00024725"/>
    </source>
</evidence>
<dbReference type="GO" id="GO:0016887">
    <property type="term" value="F:ATP hydrolysis activity"/>
    <property type="evidence" value="ECO:0007669"/>
    <property type="project" value="InterPro"/>
</dbReference>
<comment type="subcellular location">
    <subcellularLocation>
        <location evidence="1">Cell membrane</location>
        <topology evidence="1">Multi-pass membrane protein</topology>
    </subcellularLocation>
</comment>
<dbReference type="SUPFAM" id="SSF52540">
    <property type="entry name" value="P-loop containing nucleoside triphosphate hydrolases"/>
    <property type="match status" value="1"/>
</dbReference>
<dbReference type="Gene3D" id="3.40.50.300">
    <property type="entry name" value="P-loop containing nucleotide triphosphate hydrolases"/>
    <property type="match status" value="1"/>
</dbReference>
<feature type="domain" description="ABC transmembrane type-1" evidence="10">
    <location>
        <begin position="36"/>
        <end position="317"/>
    </location>
</feature>
<feature type="domain" description="ABC transporter" evidence="9">
    <location>
        <begin position="352"/>
        <end position="588"/>
    </location>
</feature>
<comment type="function">
    <text evidence="7">Part of an ABC transporter complex. Transmembrane domains (TMD) form a pore in the inner membrane and the ATP-binding domain (NBD) is responsible for energy generation.</text>
</comment>
<dbReference type="GO" id="GO:0005886">
    <property type="term" value="C:plasma membrane"/>
    <property type="evidence" value="ECO:0007669"/>
    <property type="project" value="UniProtKB-SubCell"/>
</dbReference>
<feature type="transmembrane region" description="Helical" evidence="8">
    <location>
        <begin position="74"/>
        <end position="95"/>
    </location>
</feature>
<keyword evidence="6 8" id="KW-0472">Membrane</keyword>
<dbReference type="Pfam" id="PF00664">
    <property type="entry name" value="ABC_membrane"/>
    <property type="match status" value="1"/>
</dbReference>
<comment type="caution">
    <text evidence="11">The sequence shown here is derived from an EMBL/GenBank/DDBJ whole genome shotgun (WGS) entry which is preliminary data.</text>
</comment>
<dbReference type="EMBL" id="FNYY01000021">
    <property type="protein sequence ID" value="SEK05174.1"/>
    <property type="molecule type" value="Genomic_DNA"/>
</dbReference>
<feature type="transmembrane region" description="Helical" evidence="8">
    <location>
        <begin position="257"/>
        <end position="278"/>
    </location>
</feature>
<dbReference type="PANTHER" id="PTHR43394">
    <property type="entry name" value="ATP-DEPENDENT PERMEASE MDL1, MITOCHONDRIAL"/>
    <property type="match status" value="1"/>
</dbReference>
<keyword evidence="5 8" id="KW-1133">Transmembrane helix</keyword>
<feature type="transmembrane region" description="Helical" evidence="8">
    <location>
        <begin position="141"/>
        <end position="168"/>
    </location>
</feature>
<feature type="transmembrane region" description="Helical" evidence="8">
    <location>
        <begin position="34"/>
        <end position="54"/>
    </location>
</feature>
<evidence type="ECO:0000259" key="9">
    <source>
        <dbReference type="PROSITE" id="PS50893"/>
    </source>
</evidence>
<dbReference type="PROSITE" id="PS00211">
    <property type="entry name" value="ABC_TRANSPORTER_1"/>
    <property type="match status" value="1"/>
</dbReference>
<evidence type="ECO:0000256" key="2">
    <source>
        <dbReference type="ARBA" id="ARBA00022692"/>
    </source>
</evidence>
<dbReference type="SMART" id="SM00382">
    <property type="entry name" value="AAA"/>
    <property type="match status" value="1"/>
</dbReference>
<organism evidence="11 12">
    <name type="scientific">Marinovum algicola</name>
    <dbReference type="NCBI Taxonomy" id="42444"/>
    <lineage>
        <taxon>Bacteria</taxon>
        <taxon>Pseudomonadati</taxon>
        <taxon>Pseudomonadota</taxon>
        <taxon>Alphaproteobacteria</taxon>
        <taxon>Rhodobacterales</taxon>
        <taxon>Roseobacteraceae</taxon>
        <taxon>Marinovum</taxon>
    </lineage>
</organism>
<dbReference type="InterPro" id="IPR017871">
    <property type="entry name" value="ABC_transporter-like_CS"/>
</dbReference>
<dbReference type="GeneID" id="80820444"/>
<gene>
    <name evidence="11" type="ORF">SAMN04487940_12154</name>
</gene>
<keyword evidence="3" id="KW-0547">Nucleotide-binding</keyword>
<keyword evidence="4 11" id="KW-0067">ATP-binding</keyword>
<dbReference type="GO" id="GO:0090374">
    <property type="term" value="P:oligopeptide export from mitochondrion"/>
    <property type="evidence" value="ECO:0007669"/>
    <property type="project" value="TreeGrafter"/>
</dbReference>
<name>A0A975WE15_9RHOB</name>